<feature type="region of interest" description="Disordered" evidence="1">
    <location>
        <begin position="42"/>
        <end position="73"/>
    </location>
</feature>
<dbReference type="Proteomes" id="UP001186944">
    <property type="component" value="Unassembled WGS sequence"/>
</dbReference>
<organism evidence="2 3">
    <name type="scientific">Pinctada imbricata</name>
    <name type="common">Atlantic pearl-oyster</name>
    <name type="synonym">Pinctada martensii</name>
    <dbReference type="NCBI Taxonomy" id="66713"/>
    <lineage>
        <taxon>Eukaryota</taxon>
        <taxon>Metazoa</taxon>
        <taxon>Spiralia</taxon>
        <taxon>Lophotrochozoa</taxon>
        <taxon>Mollusca</taxon>
        <taxon>Bivalvia</taxon>
        <taxon>Autobranchia</taxon>
        <taxon>Pteriomorphia</taxon>
        <taxon>Pterioida</taxon>
        <taxon>Pterioidea</taxon>
        <taxon>Pteriidae</taxon>
        <taxon>Pinctada</taxon>
    </lineage>
</organism>
<dbReference type="EMBL" id="VSWD01000008">
    <property type="protein sequence ID" value="KAK3094722.1"/>
    <property type="molecule type" value="Genomic_DNA"/>
</dbReference>
<feature type="compositionally biased region" description="Basic and acidic residues" evidence="1">
    <location>
        <begin position="189"/>
        <end position="204"/>
    </location>
</feature>
<proteinExistence type="predicted"/>
<gene>
    <name evidence="2" type="ORF">FSP39_005442</name>
</gene>
<evidence type="ECO:0000313" key="2">
    <source>
        <dbReference type="EMBL" id="KAK3094722.1"/>
    </source>
</evidence>
<evidence type="ECO:0000313" key="3">
    <source>
        <dbReference type="Proteomes" id="UP001186944"/>
    </source>
</evidence>
<evidence type="ECO:0000256" key="1">
    <source>
        <dbReference type="SAM" id="MobiDB-lite"/>
    </source>
</evidence>
<feature type="compositionally biased region" description="Basic residues" evidence="1">
    <location>
        <begin position="207"/>
        <end position="220"/>
    </location>
</feature>
<protein>
    <submittedName>
        <fullName evidence="2">Uncharacterized protein</fullName>
    </submittedName>
</protein>
<feature type="region of interest" description="Disordered" evidence="1">
    <location>
        <begin position="180"/>
        <end position="307"/>
    </location>
</feature>
<comment type="caution">
    <text evidence="2">The sequence shown here is derived from an EMBL/GenBank/DDBJ whole genome shotgun (WGS) entry which is preliminary data.</text>
</comment>
<dbReference type="AlphaFoldDB" id="A0AA88Y2I0"/>
<feature type="compositionally biased region" description="Polar residues" evidence="1">
    <location>
        <begin position="60"/>
        <end position="71"/>
    </location>
</feature>
<name>A0AA88Y2I0_PINIB</name>
<feature type="compositionally biased region" description="Basic and acidic residues" evidence="1">
    <location>
        <begin position="253"/>
        <end position="265"/>
    </location>
</feature>
<reference evidence="2" key="1">
    <citation type="submission" date="2019-08" db="EMBL/GenBank/DDBJ databases">
        <title>The improved chromosome-level genome for the pearl oyster Pinctada fucata martensii using PacBio sequencing and Hi-C.</title>
        <authorList>
            <person name="Zheng Z."/>
        </authorList>
    </citation>
    <scope>NUCLEOTIDE SEQUENCE</scope>
    <source>
        <strain evidence="2">ZZ-2019</strain>
        <tissue evidence="2">Adductor muscle</tissue>
    </source>
</reference>
<accession>A0AA88Y2I0</accession>
<feature type="compositionally biased region" description="Basic residues" evidence="1">
    <location>
        <begin position="238"/>
        <end position="252"/>
    </location>
</feature>
<keyword evidence="3" id="KW-1185">Reference proteome</keyword>
<sequence length="394" mass="44525">MGIRGQTPKKYRYTEACCEMLVSVSNQLKIVLVSFPAKKSNTTLESETLQEEDNCKDNGVNPTQCSGLQSKSNERVAARPHIQPTTKDADANSSSAIPDGSFWKNLNQGKIKDARDYVKEQAPLADDMSKWTAHNMCEMYDDDLWELYKAAESSSDDCSPRSSWERKSIVCYSEASTQLHSSTTGKYTNDGRDSRSTRTADKIHGTGAKKKITKHRKKKKADSDESSDDSSNPTKESKQRKSPKKGKVKPCRRKENLEERKETSSKRFTSKLSAPIGAKEKKTQKSTTKLKGFLETPLGAKEQPRGRRHIKEEENLEFFRYIARNPGFFRSGTPLPPKEHIGEYNARSFMETTQREYAIDSVTAADNLFFFRTVSRSSHFYSSPSSRNAEFKGN</sequence>